<evidence type="ECO:0000256" key="13">
    <source>
        <dbReference type="ARBA" id="ARBA00044502"/>
    </source>
</evidence>
<evidence type="ECO:0000256" key="6">
    <source>
        <dbReference type="ARBA" id="ARBA00023001"/>
    </source>
</evidence>
<evidence type="ECO:0000313" key="17">
    <source>
        <dbReference type="EMBL" id="KAJ9136888.1"/>
    </source>
</evidence>
<keyword evidence="10" id="KW-1015">Disulfide bond</keyword>
<evidence type="ECO:0000256" key="11">
    <source>
        <dbReference type="ARBA" id="ARBA00023277"/>
    </source>
</evidence>
<evidence type="ECO:0000256" key="9">
    <source>
        <dbReference type="ARBA" id="ARBA00023033"/>
    </source>
</evidence>
<evidence type="ECO:0000256" key="15">
    <source>
        <dbReference type="ARBA" id="ARBA00047174"/>
    </source>
</evidence>
<keyword evidence="7" id="KW-0560">Oxidoreductase</keyword>
<comment type="catalytic activity">
    <reaction evidence="14">
        <text>[(1-&gt;4)-beta-D-glucosyl]n+m + reduced acceptor + O2 = 4-dehydro-beta-D-glucosyl-[(1-&gt;4)-beta-D-glucosyl]n-1 + [(1-&gt;4)-beta-D-glucosyl]m + acceptor + H2O.</text>
        <dbReference type="EC" id="1.14.99.56"/>
    </reaction>
</comment>
<keyword evidence="18" id="KW-1185">Reference proteome</keyword>
<evidence type="ECO:0000256" key="12">
    <source>
        <dbReference type="ARBA" id="ARBA00023326"/>
    </source>
</evidence>
<evidence type="ECO:0000256" key="1">
    <source>
        <dbReference type="ARBA" id="ARBA00001973"/>
    </source>
</evidence>
<dbReference type="Pfam" id="PF03443">
    <property type="entry name" value="AA9"/>
    <property type="match status" value="1"/>
</dbReference>
<keyword evidence="6" id="KW-0136">Cellulose degradation</keyword>
<dbReference type="AlphaFoldDB" id="A0AA38R4G9"/>
<dbReference type="GO" id="GO:0005576">
    <property type="term" value="C:extracellular region"/>
    <property type="evidence" value="ECO:0007669"/>
    <property type="project" value="UniProtKB-SubCell"/>
</dbReference>
<keyword evidence="3" id="KW-0964">Secreted</keyword>
<keyword evidence="12" id="KW-0624">Polysaccharide degradation</keyword>
<dbReference type="InterPro" id="IPR005103">
    <property type="entry name" value="AA9_LPMO"/>
</dbReference>
<dbReference type="EMBL" id="JANBVO010000037">
    <property type="protein sequence ID" value="KAJ9136888.1"/>
    <property type="molecule type" value="Genomic_DNA"/>
</dbReference>
<evidence type="ECO:0000256" key="2">
    <source>
        <dbReference type="ARBA" id="ARBA00004613"/>
    </source>
</evidence>
<dbReference type="CDD" id="cd21175">
    <property type="entry name" value="LPMO_AA9"/>
    <property type="match status" value="1"/>
</dbReference>
<reference evidence="17" key="1">
    <citation type="submission" date="2022-07" db="EMBL/GenBank/DDBJ databases">
        <title>Fungi with potential for degradation of polypropylene.</title>
        <authorList>
            <person name="Gostincar C."/>
        </authorList>
    </citation>
    <scope>NUCLEOTIDE SEQUENCE</scope>
    <source>
        <strain evidence="17">EXF-13308</strain>
    </source>
</reference>
<dbReference type="GO" id="GO:0004497">
    <property type="term" value="F:monooxygenase activity"/>
    <property type="evidence" value="ECO:0007669"/>
    <property type="project" value="UniProtKB-KW"/>
</dbReference>
<comment type="subcellular location">
    <subcellularLocation>
        <location evidence="2">Secreted</location>
    </subcellularLocation>
</comment>
<dbReference type="PANTHER" id="PTHR33353:SF36">
    <property type="entry name" value="ENDO-BETA-1,4-GLUCANASE D"/>
    <property type="match status" value="1"/>
</dbReference>
<organism evidence="17 18">
    <name type="scientific">Pleurostoma richardsiae</name>
    <dbReference type="NCBI Taxonomy" id="41990"/>
    <lineage>
        <taxon>Eukaryota</taxon>
        <taxon>Fungi</taxon>
        <taxon>Dikarya</taxon>
        <taxon>Ascomycota</taxon>
        <taxon>Pezizomycotina</taxon>
        <taxon>Sordariomycetes</taxon>
        <taxon>Sordariomycetidae</taxon>
        <taxon>Calosphaeriales</taxon>
        <taxon>Pleurostomataceae</taxon>
        <taxon>Pleurostoma</taxon>
    </lineage>
</organism>
<evidence type="ECO:0000256" key="7">
    <source>
        <dbReference type="ARBA" id="ARBA00023002"/>
    </source>
</evidence>
<dbReference type="Gene3D" id="2.70.50.70">
    <property type="match status" value="1"/>
</dbReference>
<proteinExistence type="inferred from homology"/>
<protein>
    <recommendedName>
        <fullName evidence="15">lytic cellulose monooxygenase (C4-dehydrogenating)</fullName>
        <ecNumber evidence="15">1.14.99.56</ecNumber>
    </recommendedName>
</protein>
<dbReference type="GO" id="GO:0030245">
    <property type="term" value="P:cellulose catabolic process"/>
    <property type="evidence" value="ECO:0007669"/>
    <property type="project" value="UniProtKB-KW"/>
</dbReference>
<comment type="similarity">
    <text evidence="13">Belongs to the polysaccharide monooxygenase AA9 family.</text>
</comment>
<evidence type="ECO:0000259" key="16">
    <source>
        <dbReference type="Pfam" id="PF03443"/>
    </source>
</evidence>
<keyword evidence="4" id="KW-0479">Metal-binding</keyword>
<dbReference type="Proteomes" id="UP001174694">
    <property type="component" value="Unassembled WGS sequence"/>
</dbReference>
<evidence type="ECO:0000256" key="4">
    <source>
        <dbReference type="ARBA" id="ARBA00022723"/>
    </source>
</evidence>
<dbReference type="EC" id="1.14.99.56" evidence="15"/>
<evidence type="ECO:0000256" key="8">
    <source>
        <dbReference type="ARBA" id="ARBA00023008"/>
    </source>
</evidence>
<accession>A0AA38R4G9</accession>
<comment type="caution">
    <text evidence="17">The sequence shown here is derived from an EMBL/GenBank/DDBJ whole genome shotgun (WGS) entry which is preliminary data.</text>
</comment>
<evidence type="ECO:0000256" key="5">
    <source>
        <dbReference type="ARBA" id="ARBA00022729"/>
    </source>
</evidence>
<dbReference type="PANTHER" id="PTHR33353">
    <property type="entry name" value="PUTATIVE (AFU_ORTHOLOGUE AFUA_1G12560)-RELATED"/>
    <property type="match status" value="1"/>
</dbReference>
<evidence type="ECO:0000256" key="10">
    <source>
        <dbReference type="ARBA" id="ARBA00023157"/>
    </source>
</evidence>
<evidence type="ECO:0000256" key="3">
    <source>
        <dbReference type="ARBA" id="ARBA00022525"/>
    </source>
</evidence>
<evidence type="ECO:0000256" key="14">
    <source>
        <dbReference type="ARBA" id="ARBA00045077"/>
    </source>
</evidence>
<keyword evidence="9" id="KW-0503">Monooxygenase</keyword>
<sequence>MYRGFDPKSKENPANVVGWSTTAADDGFVPPSNYSTPDIVCHRAGAPAEAHMPVKPGDKIHIQWNGWPQSHKGPVLSYLAPCGSTGCAGVDKTNLKFFKIDNSAPTFLNDTGGPPGFWATDVLIASNNSWVLEIPPVLAPGPYVLRHEIIALHYAARPDGAQNYPQCFNVWVAGDGVSAAGSTVGQGQGGVATGFYKPSDPGISIDIYRTISTYAIPGPTMVSGAAPVPMASQHVGQLAGPGTPVLVQETTTVPFPSETKTAHSTPKTTRTI</sequence>
<keyword evidence="11" id="KW-0119">Carbohydrate metabolism</keyword>
<gene>
    <name evidence="17" type="ORF">NKR23_g9481</name>
</gene>
<dbReference type="GO" id="GO:0046872">
    <property type="term" value="F:metal ion binding"/>
    <property type="evidence" value="ECO:0007669"/>
    <property type="project" value="UniProtKB-KW"/>
</dbReference>
<name>A0AA38R4G9_9PEZI</name>
<evidence type="ECO:0000313" key="18">
    <source>
        <dbReference type="Proteomes" id="UP001174694"/>
    </source>
</evidence>
<keyword evidence="5" id="KW-0732">Signal</keyword>
<feature type="domain" description="Auxiliary Activity family 9 catalytic" evidence="16">
    <location>
        <begin position="9"/>
        <end position="212"/>
    </location>
</feature>
<keyword evidence="8" id="KW-0186">Copper</keyword>
<comment type="cofactor">
    <cofactor evidence="1">
        <name>Cu(2+)</name>
        <dbReference type="ChEBI" id="CHEBI:29036"/>
    </cofactor>
</comment>
<dbReference type="InterPro" id="IPR049892">
    <property type="entry name" value="AA9"/>
</dbReference>